<evidence type="ECO:0000313" key="6">
    <source>
        <dbReference type="EMBL" id="KAK7241867.1"/>
    </source>
</evidence>
<feature type="compositionally biased region" description="Low complexity" evidence="4">
    <location>
        <begin position="57"/>
        <end position="72"/>
    </location>
</feature>
<evidence type="ECO:0000256" key="2">
    <source>
        <dbReference type="ARBA" id="ARBA00022540"/>
    </source>
</evidence>
<feature type="compositionally biased region" description="Low complexity" evidence="4">
    <location>
        <begin position="115"/>
        <end position="133"/>
    </location>
</feature>
<feature type="region of interest" description="Disordered" evidence="4">
    <location>
        <begin position="429"/>
        <end position="527"/>
    </location>
</feature>
<keyword evidence="7" id="KW-1185">Reference proteome</keyword>
<name>A0ABR1G074_AURAN</name>
<feature type="region of interest" description="Disordered" evidence="4">
    <location>
        <begin position="1"/>
        <end position="171"/>
    </location>
</feature>
<keyword evidence="3" id="KW-0648">Protein biosynthesis</keyword>
<feature type="compositionally biased region" description="Acidic residues" evidence="4">
    <location>
        <begin position="80"/>
        <end position="89"/>
    </location>
</feature>
<feature type="domain" description="MI" evidence="5">
    <location>
        <begin position="543"/>
        <end position="669"/>
    </location>
</feature>
<dbReference type="SMART" id="SM00543">
    <property type="entry name" value="MIF4G"/>
    <property type="match status" value="1"/>
</dbReference>
<keyword evidence="2 6" id="KW-0396">Initiation factor</keyword>
<evidence type="ECO:0000256" key="3">
    <source>
        <dbReference type="ARBA" id="ARBA00022917"/>
    </source>
</evidence>
<feature type="compositionally biased region" description="Basic and acidic residues" evidence="4">
    <location>
        <begin position="134"/>
        <end position="147"/>
    </location>
</feature>
<evidence type="ECO:0000313" key="7">
    <source>
        <dbReference type="Proteomes" id="UP001363151"/>
    </source>
</evidence>
<feature type="compositionally biased region" description="Basic and acidic residues" evidence="4">
    <location>
        <begin position="434"/>
        <end position="447"/>
    </location>
</feature>
<dbReference type="SMART" id="SM00544">
    <property type="entry name" value="MA3"/>
    <property type="match status" value="1"/>
</dbReference>
<feature type="compositionally biased region" description="Basic residues" evidence="4">
    <location>
        <begin position="92"/>
        <end position="108"/>
    </location>
</feature>
<dbReference type="InterPro" id="IPR003891">
    <property type="entry name" value="Initiation_fac_eIF4g_MI"/>
</dbReference>
<comment type="similarity">
    <text evidence="1">Belongs to the eukaryotic initiation factor 4G family.</text>
</comment>
<protein>
    <submittedName>
        <fullName evidence="6">Translation initiation factor</fullName>
    </submittedName>
</protein>
<proteinExistence type="inferred from homology"/>
<dbReference type="GO" id="GO:0003743">
    <property type="term" value="F:translation initiation factor activity"/>
    <property type="evidence" value="ECO:0007669"/>
    <property type="project" value="UniProtKB-KW"/>
</dbReference>
<evidence type="ECO:0000256" key="1">
    <source>
        <dbReference type="ARBA" id="ARBA00005775"/>
    </source>
</evidence>
<dbReference type="InterPro" id="IPR016024">
    <property type="entry name" value="ARM-type_fold"/>
</dbReference>
<feature type="compositionally biased region" description="Gly residues" evidence="4">
    <location>
        <begin position="37"/>
        <end position="56"/>
    </location>
</feature>
<accession>A0ABR1G074</accession>
<dbReference type="Gene3D" id="1.25.40.180">
    <property type="match status" value="2"/>
</dbReference>
<reference evidence="6 7" key="1">
    <citation type="submission" date="2024-03" db="EMBL/GenBank/DDBJ databases">
        <title>Aureococcus anophagefferens CCMP1851 and Kratosvirus quantuckense: Draft genome of a second virus-susceptible host strain in the model system.</title>
        <authorList>
            <person name="Chase E."/>
            <person name="Truchon A.R."/>
            <person name="Schepens W."/>
            <person name="Wilhelm S.W."/>
        </authorList>
    </citation>
    <scope>NUCLEOTIDE SEQUENCE [LARGE SCALE GENOMIC DNA]</scope>
    <source>
        <strain evidence="6 7">CCMP1851</strain>
    </source>
</reference>
<dbReference type="SUPFAM" id="SSF48371">
    <property type="entry name" value="ARM repeat"/>
    <property type="match status" value="2"/>
</dbReference>
<gene>
    <name evidence="6" type="ORF">SO694_00019315</name>
</gene>
<evidence type="ECO:0000256" key="4">
    <source>
        <dbReference type="SAM" id="MobiDB-lite"/>
    </source>
</evidence>
<dbReference type="PANTHER" id="PTHR23253">
    <property type="entry name" value="EUKARYOTIC TRANSLATION INITIATION FACTOR 4 GAMMA"/>
    <property type="match status" value="1"/>
</dbReference>
<dbReference type="Pfam" id="PF02847">
    <property type="entry name" value="MA3"/>
    <property type="match status" value="1"/>
</dbReference>
<dbReference type="EMBL" id="JBBJCI010000152">
    <property type="protein sequence ID" value="KAK7241867.1"/>
    <property type="molecule type" value="Genomic_DNA"/>
</dbReference>
<dbReference type="InterPro" id="IPR003890">
    <property type="entry name" value="MIF4G-like_typ-3"/>
</dbReference>
<dbReference type="PROSITE" id="PS51366">
    <property type="entry name" value="MI"/>
    <property type="match status" value="1"/>
</dbReference>
<sequence length="692" mass="74351">MPFSLSSLNAARGVDVSEGLKEKEAAVEEAPARAAGGASGARRGGARGGGARGGGARAAAPAAESAGASSSVFAEKEDAWGDDDDDEEEERRRRRGARPRSPRRRRGGARGGGSPAAAAGRRGPPRARTAAGARRPEGGGGARERSPPRPKKAPPKEYSKPAWAKVGDETSDKKTLKQATSILNKLTLEKFERLSAEFCALPFDSVALVKGAIDLIVDKAQHETHFVGIYAELCVKLSETPMTGLGEVEKGKKFRRMLLERCQAEFEMDHSAVQAELEALEPGPRKLRIAEIRKLYIGHMFFIGALYKHEMLKESIMHHCVQELFGDPDEPDGEKIECLAKLMATIGKQLDAAALEKKESMKFMKAYFKQLKKLAVNQKLESRIRFMVKDLCELRDDLWKPRRAVETAKTIAEIHDDIQREADIKAGLKPRSKVNREKAGVSEKTDDGWETVPTAGGRRVMVVEEKKPKKSSSKEAAAPKGGSMGSFGGFASLTSEKKKKKKDKGDKDEKKKKKKSSKDNLKELADDEAAGAAAPEATFDEGAYKAKCKAAVAEYMSIESVEEVVACATDELSALGGTEKLALLVAVALDVVLEGKAGDRARVAPLLVALADAKVLAAAHFAAAFLELLEFLPDLVIDTPKASEWLGDVLKALVAGGHADPAFLDTAPAAVAEQGEDALKTWAAFKAYVASA</sequence>
<dbReference type="Pfam" id="PF02854">
    <property type="entry name" value="MIF4G"/>
    <property type="match status" value="1"/>
</dbReference>
<organism evidence="6 7">
    <name type="scientific">Aureococcus anophagefferens</name>
    <name type="common">Harmful bloom alga</name>
    <dbReference type="NCBI Taxonomy" id="44056"/>
    <lineage>
        <taxon>Eukaryota</taxon>
        <taxon>Sar</taxon>
        <taxon>Stramenopiles</taxon>
        <taxon>Ochrophyta</taxon>
        <taxon>Pelagophyceae</taxon>
        <taxon>Pelagomonadales</taxon>
        <taxon>Pelagomonadaceae</taxon>
        <taxon>Aureococcus</taxon>
    </lineage>
</organism>
<evidence type="ECO:0000259" key="5">
    <source>
        <dbReference type="PROSITE" id="PS51366"/>
    </source>
</evidence>
<dbReference type="PANTHER" id="PTHR23253:SF9">
    <property type="entry name" value="EUKARYOTIC TRANSLATION INITIATION FACTOR 4 GAMMA 2"/>
    <property type="match status" value="1"/>
</dbReference>
<comment type="caution">
    <text evidence="6">The sequence shown here is derived from an EMBL/GenBank/DDBJ whole genome shotgun (WGS) entry which is preliminary data.</text>
</comment>
<dbReference type="Proteomes" id="UP001363151">
    <property type="component" value="Unassembled WGS sequence"/>
</dbReference>